<dbReference type="InterPro" id="IPR013196">
    <property type="entry name" value="HTH_11"/>
</dbReference>
<keyword evidence="5" id="KW-1185">Reference proteome</keyword>
<evidence type="ECO:0000259" key="3">
    <source>
        <dbReference type="PROSITE" id="PS51000"/>
    </source>
</evidence>
<dbReference type="PANTHER" id="PTHR34580:SF1">
    <property type="entry name" value="PROTEIN PAFC"/>
    <property type="match status" value="1"/>
</dbReference>
<dbReference type="Pfam" id="PF13280">
    <property type="entry name" value="WYL"/>
    <property type="match status" value="1"/>
</dbReference>
<evidence type="ECO:0000313" key="5">
    <source>
        <dbReference type="Proteomes" id="UP000787672"/>
    </source>
</evidence>
<dbReference type="InterPro" id="IPR001034">
    <property type="entry name" value="DeoR_HTH"/>
</dbReference>
<dbReference type="Pfam" id="PF25583">
    <property type="entry name" value="WCX"/>
    <property type="match status" value="1"/>
</dbReference>
<sequence>MGGIFLKNDRLFQILYLLLNQGTLSAPELARTLEVSVRTVYRDVEALSMAGVPVYASPGKGGGISLLPGYTFDKRLLSDEEQNQLLFAVQSLQAADQTVNVLLDKLASAFQKSSQNWIEVDFSRWGLRRKDTARFELLKNAILGRQVLDLTYCGASGQITRRSVHPLKLIYKDKHWYLQAFCLRADGFRLFKVGRILNLAPVGEVFSHDYTAELPPVELEPPPVSSVPLRLRFSQSAAFRVYDEFDRESIEVQPDGTLLVDVSYPLDGWVVSYLFSFGTDVDLLEPAWLRDQLADYAEKIAAHHRT</sequence>
<dbReference type="InterPro" id="IPR026881">
    <property type="entry name" value="WYL_dom"/>
</dbReference>
<protein>
    <submittedName>
        <fullName evidence="4">YafY family transcriptional regulator</fullName>
    </submittedName>
</protein>
<dbReference type="InterPro" id="IPR057727">
    <property type="entry name" value="WCX_dom"/>
</dbReference>
<dbReference type="InterPro" id="IPR051534">
    <property type="entry name" value="CBASS_pafABC_assoc_protein"/>
</dbReference>
<dbReference type="PANTHER" id="PTHR34580">
    <property type="match status" value="1"/>
</dbReference>
<evidence type="ECO:0000313" key="4">
    <source>
        <dbReference type="EMBL" id="MBU5627828.1"/>
    </source>
</evidence>
<dbReference type="PROSITE" id="PS51000">
    <property type="entry name" value="HTH_DEOR_2"/>
    <property type="match status" value="1"/>
</dbReference>
<accession>A0ABS6FC13</accession>
<dbReference type="Proteomes" id="UP000787672">
    <property type="component" value="Unassembled WGS sequence"/>
</dbReference>
<proteinExistence type="predicted"/>
<dbReference type="PROSITE" id="PS52050">
    <property type="entry name" value="WYL"/>
    <property type="match status" value="1"/>
</dbReference>
<comment type="caution">
    <text evidence="4">The sequence shown here is derived from an EMBL/GenBank/DDBJ whole genome shotgun (WGS) entry which is preliminary data.</text>
</comment>
<keyword evidence="1" id="KW-0805">Transcription regulation</keyword>
<dbReference type="InterPro" id="IPR028349">
    <property type="entry name" value="PafC-like"/>
</dbReference>
<keyword evidence="2" id="KW-0804">Transcription</keyword>
<name>A0ABS6FC13_9FIRM</name>
<dbReference type="Pfam" id="PF08279">
    <property type="entry name" value="HTH_11"/>
    <property type="match status" value="1"/>
</dbReference>
<dbReference type="EMBL" id="JAHLQN010000001">
    <property type="protein sequence ID" value="MBU5627828.1"/>
    <property type="molecule type" value="Genomic_DNA"/>
</dbReference>
<gene>
    <name evidence="4" type="ORF">KQI82_13025</name>
</gene>
<dbReference type="PIRSF" id="PIRSF016838">
    <property type="entry name" value="PafC"/>
    <property type="match status" value="1"/>
</dbReference>
<evidence type="ECO:0000256" key="1">
    <source>
        <dbReference type="ARBA" id="ARBA00023015"/>
    </source>
</evidence>
<feature type="domain" description="HTH deoR-type" evidence="3">
    <location>
        <begin position="7"/>
        <end position="62"/>
    </location>
</feature>
<organism evidence="4 5">
    <name type="scientific">Dysosmobacter acutus</name>
    <dbReference type="NCBI Taxonomy" id="2841504"/>
    <lineage>
        <taxon>Bacteria</taxon>
        <taxon>Bacillati</taxon>
        <taxon>Bacillota</taxon>
        <taxon>Clostridia</taxon>
        <taxon>Eubacteriales</taxon>
        <taxon>Oscillospiraceae</taxon>
        <taxon>Dysosmobacter</taxon>
    </lineage>
</organism>
<reference evidence="4 5" key="1">
    <citation type="submission" date="2021-06" db="EMBL/GenBank/DDBJ databases">
        <authorList>
            <person name="Sun Q."/>
            <person name="Li D."/>
        </authorList>
    </citation>
    <scope>NUCLEOTIDE SEQUENCE [LARGE SCALE GENOMIC DNA]</scope>
    <source>
        <strain evidence="4 5">MSJ-2</strain>
    </source>
</reference>
<evidence type="ECO:0000256" key="2">
    <source>
        <dbReference type="ARBA" id="ARBA00023163"/>
    </source>
</evidence>